<reference evidence="2 4" key="2">
    <citation type="submission" date="2015-09" db="EMBL/GenBank/DDBJ databases">
        <authorList>
            <consortium name="Swine Surveillance"/>
        </authorList>
    </citation>
    <scope>NUCLEOTIDE SEQUENCE [LARGE SCALE GENOMIC DNA]</scope>
    <source>
        <strain evidence="2 4">5120</strain>
    </source>
</reference>
<dbReference type="EMBL" id="CYSC01000031">
    <property type="protein sequence ID" value="CUH72342.1"/>
    <property type="molecule type" value="Genomic_DNA"/>
</dbReference>
<keyword evidence="3" id="KW-1185">Reference proteome</keyword>
<dbReference type="AlphaFoldDB" id="A0A0P1FUZ8"/>
<protein>
    <recommendedName>
        <fullName evidence="5">Acyl-CoA transferase</fullName>
    </recommendedName>
</protein>
<organism evidence="2 4">
    <name type="scientific">Thalassovita autumnalis</name>
    <dbReference type="NCBI Taxonomy" id="2072972"/>
    <lineage>
        <taxon>Bacteria</taxon>
        <taxon>Pseudomonadati</taxon>
        <taxon>Pseudomonadota</taxon>
        <taxon>Alphaproteobacteria</taxon>
        <taxon>Rhodobacterales</taxon>
        <taxon>Roseobacteraceae</taxon>
        <taxon>Thalassovita</taxon>
    </lineage>
</organism>
<evidence type="ECO:0000313" key="1">
    <source>
        <dbReference type="EMBL" id="CUH70028.1"/>
    </source>
</evidence>
<sequence length="151" mass="16351">MAEFKAENNHMPTTRETILTALADLLRTIPHVPVLRGEVLPERIPPAGLMILRDGTPGEPGVTLSPLTYHFQHRAELEMIVQSATDRDVLFDELITQVGAVIAADRTLRGLCDWVEPEAAEPVDLPVEGAASLKAGIIPITLHYATSDALG</sequence>
<name>A0A0P1FUZ8_9RHOB</name>
<dbReference type="Proteomes" id="UP000051887">
    <property type="component" value="Unassembled WGS sequence"/>
</dbReference>
<dbReference type="Proteomes" id="UP000051086">
    <property type="component" value="Unassembled WGS sequence"/>
</dbReference>
<reference evidence="1 3" key="1">
    <citation type="submission" date="2015-09" db="EMBL/GenBank/DDBJ databases">
        <authorList>
            <person name="Rodrigo-Torres L."/>
            <person name="Arahal D.R."/>
        </authorList>
    </citation>
    <scope>NUCLEOTIDE SEQUENCE [LARGE SCALE GENOMIC DNA]</scope>
    <source>
        <strain evidence="1 3">CECT 5118</strain>
    </source>
</reference>
<evidence type="ECO:0000313" key="3">
    <source>
        <dbReference type="Proteomes" id="UP000051086"/>
    </source>
</evidence>
<evidence type="ECO:0008006" key="5">
    <source>
        <dbReference type="Google" id="ProtNLM"/>
    </source>
</evidence>
<evidence type="ECO:0000313" key="4">
    <source>
        <dbReference type="Proteomes" id="UP000051887"/>
    </source>
</evidence>
<dbReference type="EMBL" id="CYSB01000041">
    <property type="protein sequence ID" value="CUH70028.1"/>
    <property type="molecule type" value="Genomic_DNA"/>
</dbReference>
<gene>
    <name evidence="1" type="ORF">TL5118_04003</name>
    <name evidence="2" type="ORF">TL5120_02138</name>
</gene>
<proteinExistence type="predicted"/>
<evidence type="ECO:0000313" key="2">
    <source>
        <dbReference type="EMBL" id="CUH72342.1"/>
    </source>
</evidence>
<accession>A0A0P1FUZ8</accession>